<accession>A0A3R7LVX9</accession>
<dbReference type="STRING" id="6689.A0A3R7LVX9"/>
<proteinExistence type="predicted"/>
<evidence type="ECO:0000313" key="2">
    <source>
        <dbReference type="EMBL" id="ROT60701.1"/>
    </source>
</evidence>
<feature type="region of interest" description="Disordered" evidence="1">
    <location>
        <begin position="285"/>
        <end position="536"/>
    </location>
</feature>
<reference evidence="2 3" key="2">
    <citation type="submission" date="2019-01" db="EMBL/GenBank/DDBJ databases">
        <title>The decoding of complex shrimp genome reveals the adaptation for benthos swimmer, frequently molting mechanism and breeding impact on genome.</title>
        <authorList>
            <person name="Sun Y."/>
            <person name="Gao Y."/>
            <person name="Yu Y."/>
        </authorList>
    </citation>
    <scope>NUCLEOTIDE SEQUENCE [LARGE SCALE GENOMIC DNA]</scope>
    <source>
        <tissue evidence="2">Muscle</tissue>
    </source>
</reference>
<dbReference type="AlphaFoldDB" id="A0A3R7LVX9"/>
<feature type="compositionally biased region" description="Pro residues" evidence="1">
    <location>
        <begin position="89"/>
        <end position="104"/>
    </location>
</feature>
<organism evidence="2 3">
    <name type="scientific">Penaeus vannamei</name>
    <name type="common">Whiteleg shrimp</name>
    <name type="synonym">Litopenaeus vannamei</name>
    <dbReference type="NCBI Taxonomy" id="6689"/>
    <lineage>
        <taxon>Eukaryota</taxon>
        <taxon>Metazoa</taxon>
        <taxon>Ecdysozoa</taxon>
        <taxon>Arthropoda</taxon>
        <taxon>Crustacea</taxon>
        <taxon>Multicrustacea</taxon>
        <taxon>Malacostraca</taxon>
        <taxon>Eumalacostraca</taxon>
        <taxon>Eucarida</taxon>
        <taxon>Decapoda</taxon>
        <taxon>Dendrobranchiata</taxon>
        <taxon>Penaeoidea</taxon>
        <taxon>Penaeidae</taxon>
        <taxon>Penaeus</taxon>
    </lineage>
</organism>
<feature type="compositionally biased region" description="Polar residues" evidence="1">
    <location>
        <begin position="317"/>
        <end position="361"/>
    </location>
</feature>
<feature type="region of interest" description="Disordered" evidence="1">
    <location>
        <begin position="88"/>
        <end position="113"/>
    </location>
</feature>
<evidence type="ECO:0000256" key="1">
    <source>
        <dbReference type="SAM" id="MobiDB-lite"/>
    </source>
</evidence>
<gene>
    <name evidence="2" type="ORF">C7M84_021752</name>
</gene>
<feature type="compositionally biased region" description="Polar residues" evidence="1">
    <location>
        <begin position="369"/>
        <end position="427"/>
    </location>
</feature>
<feature type="compositionally biased region" description="Basic and acidic residues" evidence="1">
    <location>
        <begin position="455"/>
        <end position="472"/>
    </location>
</feature>
<feature type="compositionally biased region" description="Polar residues" evidence="1">
    <location>
        <begin position="289"/>
        <end position="308"/>
    </location>
</feature>
<dbReference type="PANTHER" id="PTHR33472">
    <property type="entry name" value="OS01G0106600 PROTEIN"/>
    <property type="match status" value="1"/>
</dbReference>
<name>A0A3R7LVX9_PENVA</name>
<dbReference type="EMBL" id="QCYY01004623">
    <property type="protein sequence ID" value="ROT60701.1"/>
    <property type="molecule type" value="Genomic_DNA"/>
</dbReference>
<dbReference type="Proteomes" id="UP000283509">
    <property type="component" value="Unassembled WGS sequence"/>
</dbReference>
<evidence type="ECO:0000313" key="3">
    <source>
        <dbReference type="Proteomes" id="UP000283509"/>
    </source>
</evidence>
<protein>
    <submittedName>
        <fullName evidence="2">Uncharacterized protein</fullName>
    </submittedName>
</protein>
<dbReference type="PANTHER" id="PTHR33472:SF28">
    <property type="entry name" value="BROMO AND FHA DOMAIN-CONTAINING PROTEIN DDB_G0267958"/>
    <property type="match status" value="1"/>
</dbReference>
<comment type="caution">
    <text evidence="2">The sequence shown here is derived from an EMBL/GenBank/DDBJ whole genome shotgun (WGS) entry which is preliminary data.</text>
</comment>
<keyword evidence="3" id="KW-1185">Reference proteome</keyword>
<sequence>MQPTGNLTPGIRGEAGELRWPSYHYYYEFCFYVSRTFRLRGILTAERLFGRFEKRDPNRLTPDSQSVSPPAPSLPLLLAPPFSLAGPHAPLPTPSQPSPPPPSTTPTSPRLSPHLASHAELRQLLPAEVMNLFRRRVERVAMLNTPTCCDTLHFFQSSAMCFLFCSETFHVLPFIFFPDIFMCFLSRVLFGTPVIRILGGSLSTGVFSWFRRRSEGIRTRCLEKKSRSQVFGRGRSYNTTIASRFNNPYCVPTVGFDLGIDLGESLFSCNLNLYCLGKLIASPQHNHKSPTQPQVPNTTPSPQHNPKSPTEPKVPNKSPSPQHNPKSPTQKSPNTKKSPNTTPKSPTQKSPNQKSPQTQPQVPKHNPQKVPNTKKSPRQPQVPNTKSPQRNPKSPTQKNTTPIPNTKKSPTQPQVPTQKSPNATPSPQHEKSPQDKSLPQGPQRQARQQLGTKLDPVRRPREPSRPGEEGASRTRRATGRQGARRGREEGGGEERRWEGEGGGEGGRRERKGEGEGGEKGRGGRGGEEGGRGEERE</sequence>
<feature type="compositionally biased region" description="Basic residues" evidence="1">
    <location>
        <begin position="473"/>
        <end position="484"/>
    </location>
</feature>
<feature type="compositionally biased region" description="Polar residues" evidence="1">
    <location>
        <begin position="435"/>
        <end position="451"/>
    </location>
</feature>
<feature type="compositionally biased region" description="Basic and acidic residues" evidence="1">
    <location>
        <begin position="485"/>
        <end position="536"/>
    </location>
</feature>
<reference evidence="2 3" key="1">
    <citation type="submission" date="2018-04" db="EMBL/GenBank/DDBJ databases">
        <authorList>
            <person name="Zhang X."/>
            <person name="Yuan J."/>
            <person name="Li F."/>
            <person name="Xiang J."/>
        </authorList>
    </citation>
    <scope>NUCLEOTIDE SEQUENCE [LARGE SCALE GENOMIC DNA]</scope>
    <source>
        <tissue evidence="2">Muscle</tissue>
    </source>
</reference>